<dbReference type="InterPro" id="IPR007860">
    <property type="entry name" value="DNA_mmatch_repair_MutS_con_dom"/>
</dbReference>
<dbReference type="Gene3D" id="3.40.1170.10">
    <property type="entry name" value="DNA repair protein MutS, domain I"/>
    <property type="match status" value="1"/>
</dbReference>
<sequence length="165" mass="19042">MVGVPKFSFEHWVDQFIAKDHKVARVDQMETALGKEMREKATKKKEEKVIRRQLTSILTAGTLVDGGLLTNEMSTYCMSIKVRVLSNKNDPPAYGICFVDTATGEFNLMSFVDDIDQTQFKTLIMQVKPKEIVYEKEMLNKRSQRILKTCINYPIWTGLIPKREF</sequence>
<gene>
    <name evidence="3" type="ORF">FWILDA_LOCUS10804</name>
</gene>
<proteinExistence type="predicted"/>
<name>A0A9W4WSH2_9GLOM</name>
<dbReference type="SUPFAM" id="SSF53150">
    <property type="entry name" value="DNA repair protein MutS, domain II"/>
    <property type="match status" value="1"/>
</dbReference>
<dbReference type="InterPro" id="IPR036678">
    <property type="entry name" value="MutS_con_dom_sf"/>
</dbReference>
<organism evidence="3 4">
    <name type="scientific">Funneliformis geosporum</name>
    <dbReference type="NCBI Taxonomy" id="1117311"/>
    <lineage>
        <taxon>Eukaryota</taxon>
        <taxon>Fungi</taxon>
        <taxon>Fungi incertae sedis</taxon>
        <taxon>Mucoromycota</taxon>
        <taxon>Glomeromycotina</taxon>
        <taxon>Glomeromycetes</taxon>
        <taxon>Glomerales</taxon>
        <taxon>Glomeraceae</taxon>
        <taxon>Funneliformis</taxon>
    </lineage>
</organism>
<dbReference type="GO" id="GO:0005524">
    <property type="term" value="F:ATP binding"/>
    <property type="evidence" value="ECO:0007669"/>
    <property type="project" value="InterPro"/>
</dbReference>
<protein>
    <submittedName>
        <fullName evidence="3">13622_t:CDS:1</fullName>
    </submittedName>
</protein>
<feature type="domain" description="DNA mismatch repair protein MutS-like N-terminal" evidence="1">
    <location>
        <begin position="1"/>
        <end position="65"/>
    </location>
</feature>
<reference evidence="3" key="1">
    <citation type="submission" date="2022-08" db="EMBL/GenBank/DDBJ databases">
        <authorList>
            <person name="Kallberg Y."/>
            <person name="Tangrot J."/>
            <person name="Rosling A."/>
        </authorList>
    </citation>
    <scope>NUCLEOTIDE SEQUENCE</scope>
    <source>
        <strain evidence="3">Wild A</strain>
    </source>
</reference>
<dbReference type="Proteomes" id="UP001153678">
    <property type="component" value="Unassembled WGS sequence"/>
</dbReference>
<dbReference type="Pfam" id="PF01624">
    <property type="entry name" value="MutS_I"/>
    <property type="match status" value="1"/>
</dbReference>
<dbReference type="Pfam" id="PF05188">
    <property type="entry name" value="MutS_II"/>
    <property type="match status" value="1"/>
</dbReference>
<dbReference type="GO" id="GO:0006298">
    <property type="term" value="P:mismatch repair"/>
    <property type="evidence" value="ECO:0007669"/>
    <property type="project" value="InterPro"/>
</dbReference>
<dbReference type="AlphaFoldDB" id="A0A9W4WSH2"/>
<dbReference type="SUPFAM" id="SSF55271">
    <property type="entry name" value="DNA repair protein MutS, domain I"/>
    <property type="match status" value="1"/>
</dbReference>
<evidence type="ECO:0000259" key="2">
    <source>
        <dbReference type="Pfam" id="PF05188"/>
    </source>
</evidence>
<dbReference type="EMBL" id="CAMKVN010002864">
    <property type="protein sequence ID" value="CAI2182891.1"/>
    <property type="molecule type" value="Genomic_DNA"/>
</dbReference>
<evidence type="ECO:0000313" key="4">
    <source>
        <dbReference type="Proteomes" id="UP001153678"/>
    </source>
</evidence>
<feature type="domain" description="DNA mismatch repair protein MutS connector" evidence="2">
    <location>
        <begin position="76"/>
        <end position="154"/>
    </location>
</feature>
<dbReference type="Gene3D" id="3.30.420.110">
    <property type="entry name" value="MutS, connector domain"/>
    <property type="match status" value="1"/>
</dbReference>
<dbReference type="GO" id="GO:0030983">
    <property type="term" value="F:mismatched DNA binding"/>
    <property type="evidence" value="ECO:0007669"/>
    <property type="project" value="InterPro"/>
</dbReference>
<comment type="caution">
    <text evidence="3">The sequence shown here is derived from an EMBL/GenBank/DDBJ whole genome shotgun (WGS) entry which is preliminary data.</text>
</comment>
<dbReference type="InterPro" id="IPR007695">
    <property type="entry name" value="DNA_mismatch_repair_MutS-lik_N"/>
</dbReference>
<accession>A0A9W4WSH2</accession>
<evidence type="ECO:0000259" key="1">
    <source>
        <dbReference type="Pfam" id="PF01624"/>
    </source>
</evidence>
<dbReference type="InterPro" id="IPR016151">
    <property type="entry name" value="DNA_mismatch_repair_MutS_N"/>
</dbReference>
<evidence type="ECO:0000313" key="3">
    <source>
        <dbReference type="EMBL" id="CAI2182891.1"/>
    </source>
</evidence>
<keyword evidence="4" id="KW-1185">Reference proteome</keyword>
<dbReference type="OrthoDB" id="10252754at2759"/>